<dbReference type="InterPro" id="IPR011008">
    <property type="entry name" value="Dimeric_a/b-barrel"/>
</dbReference>
<accession>A0A2N3XRK2</accession>
<dbReference type="InterPro" id="IPR007138">
    <property type="entry name" value="ABM_dom"/>
</dbReference>
<name>A0A2N3XRK2_SACSN</name>
<organism evidence="2 3">
    <name type="scientific">Saccharopolyspora spinosa</name>
    <dbReference type="NCBI Taxonomy" id="60894"/>
    <lineage>
        <taxon>Bacteria</taxon>
        <taxon>Bacillati</taxon>
        <taxon>Actinomycetota</taxon>
        <taxon>Actinomycetes</taxon>
        <taxon>Pseudonocardiales</taxon>
        <taxon>Pseudonocardiaceae</taxon>
        <taxon>Saccharopolyspora</taxon>
    </lineage>
</organism>
<keyword evidence="3" id="KW-1185">Reference proteome</keyword>
<dbReference type="STRING" id="994479.GCA_000194155_06183"/>
<keyword evidence="2" id="KW-0560">Oxidoreductase</keyword>
<dbReference type="Pfam" id="PF03992">
    <property type="entry name" value="ABM"/>
    <property type="match status" value="1"/>
</dbReference>
<evidence type="ECO:0000259" key="1">
    <source>
        <dbReference type="Pfam" id="PF03992"/>
    </source>
</evidence>
<dbReference type="EMBL" id="PJNB01000001">
    <property type="protein sequence ID" value="PKW13279.1"/>
    <property type="molecule type" value="Genomic_DNA"/>
</dbReference>
<dbReference type="Proteomes" id="UP000233786">
    <property type="component" value="Unassembled WGS sequence"/>
</dbReference>
<protein>
    <submittedName>
        <fullName evidence="2">Antibiotic biosynthesis monooxygenase</fullName>
    </submittedName>
</protein>
<gene>
    <name evidence="2" type="ORF">A8926_0788</name>
</gene>
<comment type="caution">
    <text evidence="2">The sequence shown here is derived from an EMBL/GenBank/DDBJ whole genome shotgun (WGS) entry which is preliminary data.</text>
</comment>
<keyword evidence="2" id="KW-0503">Monooxygenase</keyword>
<dbReference type="OrthoDB" id="4570906at2"/>
<dbReference type="Gene3D" id="3.30.70.100">
    <property type="match status" value="1"/>
</dbReference>
<dbReference type="GO" id="GO:0004497">
    <property type="term" value="F:monooxygenase activity"/>
    <property type="evidence" value="ECO:0007669"/>
    <property type="project" value="UniProtKB-KW"/>
</dbReference>
<dbReference type="SUPFAM" id="SSF54909">
    <property type="entry name" value="Dimeric alpha+beta barrel"/>
    <property type="match status" value="1"/>
</dbReference>
<dbReference type="RefSeq" id="WP_010312809.1">
    <property type="nucleotide sequence ID" value="NZ_CP061007.1"/>
</dbReference>
<evidence type="ECO:0000313" key="2">
    <source>
        <dbReference type="EMBL" id="PKW13279.1"/>
    </source>
</evidence>
<proteinExistence type="predicted"/>
<dbReference type="AlphaFoldDB" id="A0A2N3XRK2"/>
<reference evidence="2" key="1">
    <citation type="submission" date="2017-12" db="EMBL/GenBank/DDBJ databases">
        <title>Sequencing the genomes of 1000 Actinobacteria strains.</title>
        <authorList>
            <person name="Klenk H.-P."/>
        </authorList>
    </citation>
    <scope>NUCLEOTIDE SEQUENCE [LARGE SCALE GENOMIC DNA]</scope>
    <source>
        <strain evidence="2">DSM 44228</strain>
    </source>
</reference>
<evidence type="ECO:0000313" key="3">
    <source>
        <dbReference type="Proteomes" id="UP000233786"/>
    </source>
</evidence>
<sequence length="95" mass="10611">MTVGMIAFHYPRPAHFDEFVARVHRVRDAFLGTPGCMSADVWTTPDDEAVVSTVTWESDEAFAASFAAVKESAGDDIVFDERESRAREITTLRSR</sequence>
<feature type="domain" description="ABM" evidence="1">
    <location>
        <begin position="3"/>
        <end position="65"/>
    </location>
</feature>